<organism evidence="1 2">
    <name type="scientific">Pseudogulbenkiania ferrooxidans 2002</name>
    <dbReference type="NCBI Taxonomy" id="279714"/>
    <lineage>
        <taxon>Bacteria</taxon>
        <taxon>Pseudomonadati</taxon>
        <taxon>Pseudomonadota</taxon>
        <taxon>Betaproteobacteria</taxon>
        <taxon>Neisseriales</taxon>
        <taxon>Chromobacteriaceae</taxon>
        <taxon>Pseudogulbenkiania</taxon>
    </lineage>
</organism>
<protein>
    <submittedName>
        <fullName evidence="1">Uncharacterized protein</fullName>
    </submittedName>
</protein>
<dbReference type="AlphaFoldDB" id="B9Z6V1"/>
<proteinExistence type="predicted"/>
<dbReference type="eggNOG" id="ENOG50349J6">
    <property type="taxonomic scope" value="Bacteria"/>
</dbReference>
<keyword evidence="2" id="KW-1185">Reference proteome</keyword>
<dbReference type="RefSeq" id="WP_008955106.1">
    <property type="nucleotide sequence ID" value="NZ_ACIS01000009.1"/>
</dbReference>
<evidence type="ECO:0000313" key="2">
    <source>
        <dbReference type="Proteomes" id="UP000003165"/>
    </source>
</evidence>
<name>B9Z6V1_9NEIS</name>
<sequence>MAYSSTNPVRKLIDFGITSAGSFWAYESTHAHAAVEAAGFFSGCAFGSPGNNAVGMRVGDLLVNINQSTAGTSAITLHRVTSISTSTGFGSALNVTVSAASS</sequence>
<accession>B9Z6V1</accession>
<dbReference type="EMBL" id="ACIS01000009">
    <property type="protein sequence ID" value="EEG07266.1"/>
    <property type="molecule type" value="Genomic_DNA"/>
</dbReference>
<gene>
    <name evidence="1" type="ORF">FuraDRAFT_3087</name>
</gene>
<dbReference type="Proteomes" id="UP000003165">
    <property type="component" value="Unassembled WGS sequence"/>
</dbReference>
<reference evidence="1 2" key="1">
    <citation type="submission" date="2009-02" db="EMBL/GenBank/DDBJ databases">
        <title>Sequencing of the draft genome and assembly of Lutiella nitroferrum 2002.</title>
        <authorList>
            <consortium name="US DOE Joint Genome Institute (JGI-PGF)"/>
            <person name="Lucas S."/>
            <person name="Copeland A."/>
            <person name="Lapidus A."/>
            <person name="Glavina del Rio T."/>
            <person name="Tice H."/>
            <person name="Bruce D."/>
            <person name="Goodwin L."/>
            <person name="Pitluck S."/>
            <person name="Larimer F."/>
            <person name="Land M.L."/>
            <person name="Hauser L."/>
            <person name="Coates J.D."/>
        </authorList>
    </citation>
    <scope>NUCLEOTIDE SEQUENCE [LARGE SCALE GENOMIC DNA]</scope>
    <source>
        <strain evidence="1 2">2002</strain>
    </source>
</reference>
<evidence type="ECO:0000313" key="1">
    <source>
        <dbReference type="EMBL" id="EEG07266.1"/>
    </source>
</evidence>
<comment type="caution">
    <text evidence="1">The sequence shown here is derived from an EMBL/GenBank/DDBJ whole genome shotgun (WGS) entry which is preliminary data.</text>
</comment>